<keyword evidence="2" id="KW-0732">Signal</keyword>
<dbReference type="PROSITE" id="PS51257">
    <property type="entry name" value="PROKAR_LIPOPROTEIN"/>
    <property type="match status" value="1"/>
</dbReference>
<feature type="domain" description="DUF305" evidence="3">
    <location>
        <begin position="76"/>
        <end position="196"/>
    </location>
</feature>
<dbReference type="AlphaFoldDB" id="A0A5C4R0B4"/>
<evidence type="ECO:0000313" key="5">
    <source>
        <dbReference type="Proteomes" id="UP000306145"/>
    </source>
</evidence>
<dbReference type="Proteomes" id="UP000306145">
    <property type="component" value="Unassembled WGS sequence"/>
</dbReference>
<dbReference type="InterPro" id="IPR012347">
    <property type="entry name" value="Ferritin-like"/>
</dbReference>
<protein>
    <submittedName>
        <fullName evidence="4">DUF305 domain-containing protein</fullName>
    </submittedName>
</protein>
<accession>A0A5C4R0B4</accession>
<keyword evidence="5" id="KW-1185">Reference proteome</keyword>
<evidence type="ECO:0000256" key="1">
    <source>
        <dbReference type="SAM" id="MobiDB-lite"/>
    </source>
</evidence>
<name>A0A5C4R0B4_9ACTN</name>
<dbReference type="Pfam" id="PF03713">
    <property type="entry name" value="DUF305"/>
    <property type="match status" value="1"/>
</dbReference>
<gene>
    <name evidence="4" type="ORF">FHG89_00565</name>
</gene>
<feature type="chain" id="PRO_5039385163" evidence="2">
    <location>
        <begin position="29"/>
        <end position="212"/>
    </location>
</feature>
<dbReference type="OrthoDB" id="3538028at2"/>
<feature type="signal peptide" evidence="2">
    <location>
        <begin position="1"/>
        <end position="28"/>
    </location>
</feature>
<evidence type="ECO:0000259" key="3">
    <source>
        <dbReference type="Pfam" id="PF03713"/>
    </source>
</evidence>
<feature type="compositionally biased region" description="Low complexity" evidence="1">
    <location>
        <begin position="28"/>
        <end position="50"/>
    </location>
</feature>
<proteinExistence type="predicted"/>
<feature type="region of interest" description="Disordered" evidence="1">
    <location>
        <begin position="27"/>
        <end position="50"/>
    </location>
</feature>
<sequence length="212" mass="21511">MRALVAAPPTLLIAVLLVAGCAAGSPNATGTTAPSATAVAPPSAVPATGTAGPFSPTDIAWLQLTVAMAERVLPVLDLVPARTTDPVLRGLAAQVQATHRADLDRSRRLLAEAGAPATNPHEGHDMPGMVTAEELAALRAADGKPFDRLVAQHLRAHLEQAVRIAAAEQRGGVQPATTALAAAVVRGGTANLARLDRLDAPRAAGRRAGQAA</sequence>
<reference evidence="4 5" key="1">
    <citation type="submission" date="2019-06" db="EMBL/GenBank/DDBJ databases">
        <title>Micromonospora ordensis sp. nov., isolated from deep marine sediment.</title>
        <authorList>
            <person name="Veyisoglu A."/>
            <person name="Carro L."/>
            <person name="Klenk H.-P."/>
            <person name="Sahin N."/>
        </authorList>
    </citation>
    <scope>NUCLEOTIDE SEQUENCE [LARGE SCALE GENOMIC DNA]</scope>
    <source>
        <strain evidence="4 5">S2509</strain>
    </source>
</reference>
<comment type="caution">
    <text evidence="4">The sequence shown here is derived from an EMBL/GenBank/DDBJ whole genome shotgun (WGS) entry which is preliminary data.</text>
</comment>
<dbReference type="InterPro" id="IPR005183">
    <property type="entry name" value="DUF305_CopM-like"/>
</dbReference>
<evidence type="ECO:0000313" key="4">
    <source>
        <dbReference type="EMBL" id="TNH31762.1"/>
    </source>
</evidence>
<organism evidence="4 5">
    <name type="scientific">Micromonospora orduensis</name>
    <dbReference type="NCBI Taxonomy" id="1420891"/>
    <lineage>
        <taxon>Bacteria</taxon>
        <taxon>Bacillati</taxon>
        <taxon>Actinomycetota</taxon>
        <taxon>Actinomycetes</taxon>
        <taxon>Micromonosporales</taxon>
        <taxon>Micromonosporaceae</taxon>
        <taxon>Micromonospora</taxon>
    </lineage>
</organism>
<dbReference type="Gene3D" id="1.20.1260.10">
    <property type="match status" value="1"/>
</dbReference>
<dbReference type="RefSeq" id="WP_139581911.1">
    <property type="nucleotide sequence ID" value="NZ_VDFY01000049.1"/>
</dbReference>
<evidence type="ECO:0000256" key="2">
    <source>
        <dbReference type="SAM" id="SignalP"/>
    </source>
</evidence>
<dbReference type="EMBL" id="VDFY01000049">
    <property type="protein sequence ID" value="TNH31762.1"/>
    <property type="molecule type" value="Genomic_DNA"/>
</dbReference>